<dbReference type="GO" id="GO:0003924">
    <property type="term" value="F:GTPase activity"/>
    <property type="evidence" value="ECO:0007669"/>
    <property type="project" value="InterPro"/>
</dbReference>
<dbReference type="FunFam" id="3.40.50.300:FF:001423">
    <property type="entry name" value="Ras family GTPase"/>
    <property type="match status" value="1"/>
</dbReference>
<evidence type="ECO:0000256" key="2">
    <source>
        <dbReference type="ARBA" id="ARBA00022741"/>
    </source>
</evidence>
<dbReference type="PROSITE" id="PS51421">
    <property type="entry name" value="RAS"/>
    <property type="match status" value="1"/>
</dbReference>
<organism evidence="4 5">
    <name type="scientific">Lentinula detonsa</name>
    <dbReference type="NCBI Taxonomy" id="2804962"/>
    <lineage>
        <taxon>Eukaryota</taxon>
        <taxon>Fungi</taxon>
        <taxon>Dikarya</taxon>
        <taxon>Basidiomycota</taxon>
        <taxon>Agaricomycotina</taxon>
        <taxon>Agaricomycetes</taxon>
        <taxon>Agaricomycetidae</taxon>
        <taxon>Agaricales</taxon>
        <taxon>Marasmiineae</taxon>
        <taxon>Omphalotaceae</taxon>
        <taxon>Lentinula</taxon>
    </lineage>
</organism>
<dbReference type="GO" id="GO:0005886">
    <property type="term" value="C:plasma membrane"/>
    <property type="evidence" value="ECO:0007669"/>
    <property type="project" value="UniProtKB-SubCell"/>
</dbReference>
<dbReference type="GO" id="GO:0005525">
    <property type="term" value="F:GTP binding"/>
    <property type="evidence" value="ECO:0007669"/>
    <property type="project" value="UniProtKB-KW"/>
</dbReference>
<dbReference type="AlphaFoldDB" id="A0A9W8TSJ4"/>
<gene>
    <name evidence="4" type="ORF">DFH05DRAFT_1408753</name>
</gene>
<dbReference type="SMART" id="SM00173">
    <property type="entry name" value="RAS"/>
    <property type="match status" value="1"/>
</dbReference>
<evidence type="ECO:0000256" key="1">
    <source>
        <dbReference type="ARBA" id="ARBA00004342"/>
    </source>
</evidence>
<dbReference type="SUPFAM" id="SSF52540">
    <property type="entry name" value="P-loop containing nucleoside triphosphate hydrolases"/>
    <property type="match status" value="1"/>
</dbReference>
<dbReference type="SMART" id="SM00176">
    <property type="entry name" value="RAN"/>
    <property type="match status" value="1"/>
</dbReference>
<evidence type="ECO:0000256" key="3">
    <source>
        <dbReference type="ARBA" id="ARBA00023134"/>
    </source>
</evidence>
<evidence type="ECO:0000313" key="4">
    <source>
        <dbReference type="EMBL" id="KAJ3738541.1"/>
    </source>
</evidence>
<name>A0A9W8TSJ4_9AGAR</name>
<dbReference type="EMBL" id="JANVFU010000027">
    <property type="protein sequence ID" value="KAJ3738541.1"/>
    <property type="molecule type" value="Genomic_DNA"/>
</dbReference>
<dbReference type="InterPro" id="IPR020849">
    <property type="entry name" value="Small_GTPase_Ras-type"/>
</dbReference>
<dbReference type="InterPro" id="IPR027417">
    <property type="entry name" value="P-loop_NTPase"/>
</dbReference>
<dbReference type="PROSITE" id="PS51419">
    <property type="entry name" value="RAB"/>
    <property type="match status" value="1"/>
</dbReference>
<dbReference type="SMART" id="SM00174">
    <property type="entry name" value="RHO"/>
    <property type="match status" value="1"/>
</dbReference>
<reference evidence="4 5" key="1">
    <citation type="journal article" date="2023" name="Proc. Natl. Acad. Sci. U.S.A.">
        <title>A global phylogenomic analysis of the shiitake genus Lentinula.</title>
        <authorList>
            <person name="Sierra-Patev S."/>
            <person name="Min B."/>
            <person name="Naranjo-Ortiz M."/>
            <person name="Looney B."/>
            <person name="Konkel Z."/>
            <person name="Slot J.C."/>
            <person name="Sakamoto Y."/>
            <person name="Steenwyk J.L."/>
            <person name="Rokas A."/>
            <person name="Carro J."/>
            <person name="Camarero S."/>
            <person name="Ferreira P."/>
            <person name="Molpeceres G."/>
            <person name="Ruiz-Duenas F.J."/>
            <person name="Serrano A."/>
            <person name="Henrissat B."/>
            <person name="Drula E."/>
            <person name="Hughes K.W."/>
            <person name="Mata J.L."/>
            <person name="Ishikawa N.K."/>
            <person name="Vargas-Isla R."/>
            <person name="Ushijima S."/>
            <person name="Smith C.A."/>
            <person name="Donoghue J."/>
            <person name="Ahrendt S."/>
            <person name="Andreopoulos W."/>
            <person name="He G."/>
            <person name="LaButti K."/>
            <person name="Lipzen A."/>
            <person name="Ng V."/>
            <person name="Riley R."/>
            <person name="Sandor L."/>
            <person name="Barry K."/>
            <person name="Martinez A.T."/>
            <person name="Xiao Y."/>
            <person name="Gibbons J.G."/>
            <person name="Terashima K."/>
            <person name="Grigoriev I.V."/>
            <person name="Hibbett D."/>
        </authorList>
    </citation>
    <scope>NUCLEOTIDE SEQUENCE [LARGE SCALE GENOMIC DNA]</scope>
    <source>
        <strain evidence="4 5">TFB7810</strain>
    </source>
</reference>
<protein>
    <submittedName>
        <fullName evidence="4">Ras family-domain-containing protein</fullName>
    </submittedName>
</protein>
<dbReference type="InterPro" id="IPR005225">
    <property type="entry name" value="Small_GTP-bd"/>
</dbReference>
<dbReference type="GO" id="GO:0007165">
    <property type="term" value="P:signal transduction"/>
    <property type="evidence" value="ECO:0007669"/>
    <property type="project" value="InterPro"/>
</dbReference>
<keyword evidence="3" id="KW-0342">GTP-binding</keyword>
<comment type="caution">
    <text evidence="4">The sequence shown here is derived from an EMBL/GenBank/DDBJ whole genome shotgun (WGS) entry which is preliminary data.</text>
</comment>
<evidence type="ECO:0000313" key="5">
    <source>
        <dbReference type="Proteomes" id="UP001142393"/>
    </source>
</evidence>
<dbReference type="Gene3D" id="3.40.50.300">
    <property type="entry name" value="P-loop containing nucleotide triphosphate hydrolases"/>
    <property type="match status" value="1"/>
</dbReference>
<comment type="subcellular location">
    <subcellularLocation>
        <location evidence="1">Cell membrane</location>
        <topology evidence="1">Lipid-anchor</topology>
        <orientation evidence="1">Cytoplasmic side</orientation>
    </subcellularLocation>
</comment>
<accession>A0A9W8TSJ4</accession>
<sequence>MDNWKIAILGDGGVGKTALAVQTNLFCYFATYDPTIEDAYRKQWVVDNRMCLTEIIDTAGQEDFQNLRDQWVREGQGFIFVYSITSRSTFERLETFWQSVQRVKRGNPIFMLVGNKSDMTWEREVSQNEGNNRARQFGCGFIETSAKTAKNVEDVFASVVCALRRSRNGKVGSPREKKSPGRCVIVADRAATVSIPAELG</sequence>
<dbReference type="PANTHER" id="PTHR24070">
    <property type="entry name" value="RAS, DI-RAS, AND RHEB FAMILY MEMBERS OF SMALL GTPASE SUPERFAMILY"/>
    <property type="match status" value="1"/>
</dbReference>
<dbReference type="Pfam" id="PF00071">
    <property type="entry name" value="Ras"/>
    <property type="match status" value="1"/>
</dbReference>
<dbReference type="NCBIfam" id="TIGR00231">
    <property type="entry name" value="small_GTP"/>
    <property type="match status" value="1"/>
</dbReference>
<keyword evidence="2" id="KW-0547">Nucleotide-binding</keyword>
<proteinExistence type="predicted"/>
<dbReference type="PRINTS" id="PR00449">
    <property type="entry name" value="RASTRNSFRMNG"/>
</dbReference>
<dbReference type="Proteomes" id="UP001142393">
    <property type="component" value="Unassembled WGS sequence"/>
</dbReference>
<dbReference type="SMART" id="SM00175">
    <property type="entry name" value="RAB"/>
    <property type="match status" value="1"/>
</dbReference>
<keyword evidence="5" id="KW-1185">Reference proteome</keyword>
<dbReference type="InterPro" id="IPR001806">
    <property type="entry name" value="Small_GTPase"/>
</dbReference>